<sequence length="283" mass="31180">MKQKTTLLFVLVLVIFNTTFSQEKIKGNKLISNVKTALPPFHTVVVNNDFKVELVVSNISSSIDIETDKNLHEYISFNVTDSILTIATDKKLKAKKLNIAVNYKNALKEIILNDDAEIESIGTIKTTSLLLKINDYGIADLAIKSDNFKLLNSNKSRIQLRSKSKLNIDSKDVDLDLSESCKVDMIIKTENLNTRMIGNSGLNIEGTANLFNAITLESSELKGAKLSVITCTSTIKDSAAIIVNASENITIEASDKSKTEVYGDAQIILSQFTGNAKLFKKEL</sequence>
<organism evidence="2 3">
    <name type="scientific">Polaribacter atrinae</name>
    <dbReference type="NCBI Taxonomy" id="1333662"/>
    <lineage>
        <taxon>Bacteria</taxon>
        <taxon>Pseudomonadati</taxon>
        <taxon>Bacteroidota</taxon>
        <taxon>Flavobacteriia</taxon>
        <taxon>Flavobacteriales</taxon>
        <taxon>Flavobacteriaceae</taxon>
    </lineage>
</organism>
<evidence type="ECO:0000259" key="1">
    <source>
        <dbReference type="Pfam" id="PF10988"/>
    </source>
</evidence>
<dbReference type="EMBL" id="LVWE01000050">
    <property type="protein sequence ID" value="OAD44408.1"/>
    <property type="molecule type" value="Genomic_DNA"/>
</dbReference>
<evidence type="ECO:0000313" key="2">
    <source>
        <dbReference type="EMBL" id="OAD44408.1"/>
    </source>
</evidence>
<accession>A0A176T8Y8</accession>
<reference evidence="2 3" key="1">
    <citation type="submission" date="2016-02" db="EMBL/GenBank/DDBJ databases">
        <title>Draft genome sequence of Polaribacter atrinae KACC17473.</title>
        <authorList>
            <person name="Shin S.-K."/>
            <person name="Yi H."/>
        </authorList>
    </citation>
    <scope>NUCLEOTIDE SEQUENCE [LARGE SCALE GENOMIC DNA]</scope>
    <source>
        <strain evidence="2 3">KACC 17473</strain>
    </source>
</reference>
<keyword evidence="3" id="KW-1185">Reference proteome</keyword>
<comment type="caution">
    <text evidence="2">The sequence shown here is derived from an EMBL/GenBank/DDBJ whole genome shotgun (WGS) entry which is preliminary data.</text>
</comment>
<dbReference type="STRING" id="1333662.LPB303_12215"/>
<dbReference type="Proteomes" id="UP000076923">
    <property type="component" value="Unassembled WGS sequence"/>
</dbReference>
<dbReference type="InterPro" id="IPR021255">
    <property type="entry name" value="DUF2807"/>
</dbReference>
<feature type="domain" description="Putative auto-transporter adhesin head GIN" evidence="1">
    <location>
        <begin position="40"/>
        <end position="163"/>
    </location>
</feature>
<gene>
    <name evidence="2" type="ORF">LPB303_12215</name>
</gene>
<dbReference type="RefSeq" id="WP_068450580.1">
    <property type="nucleotide sequence ID" value="NZ_CANKUV010000004.1"/>
</dbReference>
<dbReference type="Gene3D" id="2.160.20.120">
    <property type="match status" value="1"/>
</dbReference>
<dbReference type="Pfam" id="PF10988">
    <property type="entry name" value="DUF2807"/>
    <property type="match status" value="1"/>
</dbReference>
<name>A0A176T8Y8_9FLAO</name>
<dbReference type="OrthoDB" id="1419485at2"/>
<evidence type="ECO:0000313" key="3">
    <source>
        <dbReference type="Proteomes" id="UP000076923"/>
    </source>
</evidence>
<dbReference type="AlphaFoldDB" id="A0A176T8Y8"/>
<protein>
    <recommendedName>
        <fullName evidence="1">Putative auto-transporter adhesin head GIN domain-containing protein</fullName>
    </recommendedName>
</protein>
<proteinExistence type="predicted"/>